<reference evidence="1 2" key="2">
    <citation type="journal article" date="2022" name="Mol. Ecol. Resour.">
        <title>The genomes of chicory, endive, great burdock and yacon provide insights into Asteraceae paleo-polyploidization history and plant inulin production.</title>
        <authorList>
            <person name="Fan W."/>
            <person name="Wang S."/>
            <person name="Wang H."/>
            <person name="Wang A."/>
            <person name="Jiang F."/>
            <person name="Liu H."/>
            <person name="Zhao H."/>
            <person name="Xu D."/>
            <person name="Zhang Y."/>
        </authorList>
    </citation>
    <scope>NUCLEOTIDE SEQUENCE [LARGE SCALE GENOMIC DNA]</scope>
    <source>
        <strain evidence="2">cv. Niubang</strain>
    </source>
</reference>
<organism evidence="1 2">
    <name type="scientific">Arctium lappa</name>
    <name type="common">Greater burdock</name>
    <name type="synonym">Lappa major</name>
    <dbReference type="NCBI Taxonomy" id="4217"/>
    <lineage>
        <taxon>Eukaryota</taxon>
        <taxon>Viridiplantae</taxon>
        <taxon>Streptophyta</taxon>
        <taxon>Embryophyta</taxon>
        <taxon>Tracheophyta</taxon>
        <taxon>Spermatophyta</taxon>
        <taxon>Magnoliopsida</taxon>
        <taxon>eudicotyledons</taxon>
        <taxon>Gunneridae</taxon>
        <taxon>Pentapetalae</taxon>
        <taxon>asterids</taxon>
        <taxon>campanulids</taxon>
        <taxon>Asterales</taxon>
        <taxon>Asteraceae</taxon>
        <taxon>Carduoideae</taxon>
        <taxon>Cardueae</taxon>
        <taxon>Arctiinae</taxon>
        <taxon>Arctium</taxon>
    </lineage>
</organism>
<reference evidence="2" key="1">
    <citation type="journal article" date="2022" name="Mol. Ecol. Resour.">
        <title>The genomes of chicory, endive, great burdock and yacon provide insights into Asteraceae palaeo-polyploidization history and plant inulin production.</title>
        <authorList>
            <person name="Fan W."/>
            <person name="Wang S."/>
            <person name="Wang H."/>
            <person name="Wang A."/>
            <person name="Jiang F."/>
            <person name="Liu H."/>
            <person name="Zhao H."/>
            <person name="Xu D."/>
            <person name="Zhang Y."/>
        </authorList>
    </citation>
    <scope>NUCLEOTIDE SEQUENCE [LARGE SCALE GENOMIC DNA]</scope>
    <source>
        <strain evidence="2">cv. Niubang</strain>
    </source>
</reference>
<proteinExistence type="predicted"/>
<accession>A0ACB8ZHL1</accession>
<evidence type="ECO:0000313" key="2">
    <source>
        <dbReference type="Proteomes" id="UP001055879"/>
    </source>
</evidence>
<sequence length="177" mass="19916">MGWAISVGLCAALAAISAKFITLLPTPATLYLLKCCKWSRIGELSKLEHVEVCPKPMDLTQNIAKRISTDGGGALIIDYGMDGIVSDSLHMGIFCMPSSSIIPRHNHPGMTAFSKLLYESMRNAKGCLDDVVHLYIAYFEFSLEYLLDCWTALTYPLSIKRWTMWRPQSTYREENRT</sequence>
<evidence type="ECO:0000313" key="1">
    <source>
        <dbReference type="EMBL" id="KAI3697108.1"/>
    </source>
</evidence>
<name>A0ACB8ZHL1_ARCLA</name>
<dbReference type="EMBL" id="CM042056">
    <property type="protein sequence ID" value="KAI3697108.1"/>
    <property type="molecule type" value="Genomic_DNA"/>
</dbReference>
<dbReference type="Proteomes" id="UP001055879">
    <property type="component" value="Linkage Group LG10"/>
</dbReference>
<gene>
    <name evidence="1" type="ORF">L6452_29864</name>
</gene>
<protein>
    <submittedName>
        <fullName evidence="1">Uncharacterized protein</fullName>
    </submittedName>
</protein>
<keyword evidence="2" id="KW-1185">Reference proteome</keyword>
<comment type="caution">
    <text evidence="1">The sequence shown here is derived from an EMBL/GenBank/DDBJ whole genome shotgun (WGS) entry which is preliminary data.</text>
</comment>